<dbReference type="RefSeq" id="WP_011391538.1">
    <property type="nucleotide sequence ID" value="NC_007643.1"/>
</dbReference>
<accession>Q2RMR0</accession>
<evidence type="ECO:0000313" key="1">
    <source>
        <dbReference type="EMBL" id="ABC24585.1"/>
    </source>
</evidence>
<proteinExistence type="predicted"/>
<sequence>MGHAFADPSRLTALPSLPPSLALAARRRAILSLATRLSQDRALFERLLRRAAVEAGGDGRIGLDIRRRLRARRAEGTLGPWWHCAHQELFALAIAARRFGAAA</sequence>
<dbReference type="HOGENOM" id="CLU_2261670_0_0_5"/>
<keyword evidence="2" id="KW-1185">Reference proteome</keyword>
<dbReference type="EnsemblBacteria" id="ABC24585">
    <property type="protein sequence ID" value="ABC24585"/>
    <property type="gene ID" value="Rru_A3791"/>
</dbReference>
<dbReference type="STRING" id="269796.Rru_A3791"/>
<organism evidence="1 2">
    <name type="scientific">Rhodospirillum rubrum (strain ATCC 11170 / ATH 1.1.1 / DSM 467 / LMG 4362 / NCIMB 8255 / S1)</name>
    <dbReference type="NCBI Taxonomy" id="269796"/>
    <lineage>
        <taxon>Bacteria</taxon>
        <taxon>Pseudomonadati</taxon>
        <taxon>Pseudomonadota</taxon>
        <taxon>Alphaproteobacteria</taxon>
        <taxon>Rhodospirillales</taxon>
        <taxon>Rhodospirillaceae</taxon>
        <taxon>Rhodospirillum</taxon>
    </lineage>
</organism>
<protein>
    <submittedName>
        <fullName evidence="1">Uncharacterized protein</fullName>
    </submittedName>
</protein>
<dbReference type="AlphaFoldDB" id="Q2RMR0"/>
<name>Q2RMR0_RHORT</name>
<dbReference type="Proteomes" id="UP000001929">
    <property type="component" value="Chromosome"/>
</dbReference>
<dbReference type="EMBL" id="CP000230">
    <property type="protein sequence ID" value="ABC24585.1"/>
    <property type="molecule type" value="Genomic_DNA"/>
</dbReference>
<dbReference type="PATRIC" id="fig|269796.9.peg.3913"/>
<dbReference type="KEGG" id="rru:Rru_A3791"/>
<gene>
    <name evidence="1" type="ordered locus">Rru_A3791</name>
</gene>
<reference evidence="1 2" key="1">
    <citation type="journal article" date="2011" name="Stand. Genomic Sci.">
        <title>Complete genome sequence of Rhodospirillum rubrum type strain (S1).</title>
        <authorList>
            <person name="Munk A.C."/>
            <person name="Copeland A."/>
            <person name="Lucas S."/>
            <person name="Lapidus A."/>
            <person name="Del Rio T.G."/>
            <person name="Barry K."/>
            <person name="Detter J.C."/>
            <person name="Hammon N."/>
            <person name="Israni S."/>
            <person name="Pitluck S."/>
            <person name="Brettin T."/>
            <person name="Bruce D."/>
            <person name="Han C."/>
            <person name="Tapia R."/>
            <person name="Gilna P."/>
            <person name="Schmutz J."/>
            <person name="Larimer F."/>
            <person name="Land M."/>
            <person name="Kyrpides N.C."/>
            <person name="Mavromatis K."/>
            <person name="Richardson P."/>
            <person name="Rohde M."/>
            <person name="Goker M."/>
            <person name="Klenk H.P."/>
            <person name="Zhang Y."/>
            <person name="Roberts G.P."/>
            <person name="Reslewic S."/>
            <person name="Schwartz D.C."/>
        </authorList>
    </citation>
    <scope>NUCLEOTIDE SEQUENCE [LARGE SCALE GENOMIC DNA]</scope>
    <source>
        <strain evidence="2">ATCC 11170 / ATH 1.1.1 / DSM 467 / LMG 4362 / NCIMB 8255 / S1</strain>
    </source>
</reference>
<evidence type="ECO:0000313" key="2">
    <source>
        <dbReference type="Proteomes" id="UP000001929"/>
    </source>
</evidence>